<dbReference type="EMBL" id="CACRUX010000101">
    <property type="protein sequence ID" value="VYU53218.1"/>
    <property type="molecule type" value="Genomic_DNA"/>
</dbReference>
<protein>
    <submittedName>
        <fullName evidence="1">Uncharacterized protein</fullName>
    </submittedName>
</protein>
<dbReference type="AlphaFoldDB" id="A0A6N3FLU5"/>
<reference evidence="1" key="1">
    <citation type="submission" date="2019-11" db="EMBL/GenBank/DDBJ databases">
        <authorList>
            <person name="Feng L."/>
        </authorList>
    </citation>
    <scope>NUCLEOTIDE SEQUENCE</scope>
    <source>
        <strain evidence="1">VrattiLFYP33</strain>
    </source>
</reference>
<organism evidence="1">
    <name type="scientific">Veillonella ratti</name>
    <dbReference type="NCBI Taxonomy" id="103892"/>
    <lineage>
        <taxon>Bacteria</taxon>
        <taxon>Bacillati</taxon>
        <taxon>Bacillota</taxon>
        <taxon>Negativicutes</taxon>
        <taxon>Veillonellales</taxon>
        <taxon>Veillonellaceae</taxon>
        <taxon>Veillonella</taxon>
    </lineage>
</organism>
<name>A0A6N3FLU5_9FIRM</name>
<gene>
    <name evidence="1" type="ORF">VRLFYP33_02391</name>
</gene>
<evidence type="ECO:0000313" key="1">
    <source>
        <dbReference type="EMBL" id="VYU53218.1"/>
    </source>
</evidence>
<accession>A0A6N3FLU5</accession>
<sequence>MELYRYEVDCSQLTPDEYYEIFEWFERNHFMFSNDISKPRWFISFWPSNLPQPFELREFPPECRIHKI</sequence>
<proteinExistence type="predicted"/>